<gene>
    <name evidence="2" type="ORF">CW354_07600</name>
</gene>
<evidence type="ECO:0008006" key="4">
    <source>
        <dbReference type="Google" id="ProtNLM"/>
    </source>
</evidence>
<evidence type="ECO:0000313" key="3">
    <source>
        <dbReference type="Proteomes" id="UP000239504"/>
    </source>
</evidence>
<dbReference type="PANTHER" id="PTHR35335">
    <property type="entry name" value="UPF0716 PROTEIN FXSA"/>
    <property type="match status" value="1"/>
</dbReference>
<sequence length="193" mass="21593">MAGAGAKHRNQPENDERRDACKEEKHWIHRGQYRSKTLILLKHVLYRTYRAEYTRGPMLFALIAVFIVGPIAEIYVLLTAAEAFGVLPVIAMCLLTAFLGGFIIRWQGLHALNAARADLETGRLPVDSAVDGALLIVAAPFLMTPGFLTDTAGFILLVPPVRRMIARLALKAVRGHIVRHEEVVLRDDEDFRR</sequence>
<evidence type="ECO:0000313" key="2">
    <source>
        <dbReference type="EMBL" id="PQA88812.1"/>
    </source>
</evidence>
<keyword evidence="1" id="KW-0812">Transmembrane</keyword>
<proteinExistence type="predicted"/>
<feature type="transmembrane region" description="Helical" evidence="1">
    <location>
        <begin position="133"/>
        <end position="158"/>
    </location>
</feature>
<dbReference type="EMBL" id="PJCH01000005">
    <property type="protein sequence ID" value="PQA88812.1"/>
    <property type="molecule type" value="Genomic_DNA"/>
</dbReference>
<comment type="caution">
    <text evidence="2">The sequence shown here is derived from an EMBL/GenBank/DDBJ whole genome shotgun (WGS) entry which is preliminary data.</text>
</comment>
<dbReference type="OrthoDB" id="9792788at2"/>
<protein>
    <recommendedName>
        <fullName evidence="4">Exlusion protein FxsA</fullName>
    </recommendedName>
</protein>
<dbReference type="Proteomes" id="UP000239504">
    <property type="component" value="Unassembled WGS sequence"/>
</dbReference>
<name>A0A2S7K8J7_9PROT</name>
<keyword evidence="1" id="KW-0472">Membrane</keyword>
<dbReference type="NCBIfam" id="NF008528">
    <property type="entry name" value="PRK11463.1-2"/>
    <property type="match status" value="1"/>
</dbReference>
<reference evidence="2 3" key="1">
    <citation type="submission" date="2017-12" db="EMBL/GenBank/DDBJ databases">
        <authorList>
            <person name="Hurst M.R.H."/>
        </authorList>
    </citation>
    <scope>NUCLEOTIDE SEQUENCE [LARGE SCALE GENOMIC DNA]</scope>
    <source>
        <strain evidence="2 3">SY-3-19</strain>
    </source>
</reference>
<dbReference type="PANTHER" id="PTHR35335:SF1">
    <property type="entry name" value="UPF0716 PROTEIN FXSA"/>
    <property type="match status" value="1"/>
</dbReference>
<dbReference type="Pfam" id="PF04186">
    <property type="entry name" value="FxsA"/>
    <property type="match status" value="1"/>
</dbReference>
<keyword evidence="3" id="KW-1185">Reference proteome</keyword>
<organism evidence="2 3">
    <name type="scientific">Hyphococcus luteus</name>
    <dbReference type="NCBI Taxonomy" id="2058213"/>
    <lineage>
        <taxon>Bacteria</taxon>
        <taxon>Pseudomonadati</taxon>
        <taxon>Pseudomonadota</taxon>
        <taxon>Alphaproteobacteria</taxon>
        <taxon>Parvularculales</taxon>
        <taxon>Parvularculaceae</taxon>
        <taxon>Hyphococcus</taxon>
    </lineage>
</organism>
<dbReference type="GO" id="GO:0016020">
    <property type="term" value="C:membrane"/>
    <property type="evidence" value="ECO:0007669"/>
    <property type="project" value="InterPro"/>
</dbReference>
<dbReference type="AlphaFoldDB" id="A0A2S7K8J7"/>
<accession>A0A2S7K8J7</accession>
<feature type="transmembrane region" description="Helical" evidence="1">
    <location>
        <begin position="58"/>
        <end position="78"/>
    </location>
</feature>
<feature type="transmembrane region" description="Helical" evidence="1">
    <location>
        <begin position="85"/>
        <end position="104"/>
    </location>
</feature>
<keyword evidence="1" id="KW-1133">Transmembrane helix</keyword>
<evidence type="ECO:0000256" key="1">
    <source>
        <dbReference type="SAM" id="Phobius"/>
    </source>
</evidence>
<dbReference type="InterPro" id="IPR007313">
    <property type="entry name" value="FxsA"/>
</dbReference>